<gene>
    <name evidence="1" type="ORF">E0E05_12215</name>
</gene>
<keyword evidence="2" id="KW-1185">Reference proteome</keyword>
<proteinExistence type="predicted"/>
<evidence type="ECO:0000313" key="2">
    <source>
        <dbReference type="Proteomes" id="UP000293719"/>
    </source>
</evidence>
<dbReference type="AlphaFoldDB" id="A0A4V1A441"/>
<organism evidence="1 2">
    <name type="scientific">Roseitalea porphyridii</name>
    <dbReference type="NCBI Taxonomy" id="1852022"/>
    <lineage>
        <taxon>Bacteria</taxon>
        <taxon>Pseudomonadati</taxon>
        <taxon>Pseudomonadota</taxon>
        <taxon>Alphaproteobacteria</taxon>
        <taxon>Hyphomicrobiales</taxon>
        <taxon>Ahrensiaceae</taxon>
        <taxon>Roseitalea</taxon>
    </lineage>
</organism>
<accession>A0A4V1A441</accession>
<dbReference type="GeneID" id="90768065"/>
<dbReference type="KEGG" id="rpod:E0E05_12215"/>
<dbReference type="Proteomes" id="UP000293719">
    <property type="component" value="Chromosome"/>
</dbReference>
<dbReference type="RefSeq" id="WP_131616965.1">
    <property type="nucleotide sequence ID" value="NZ_CP036532.1"/>
</dbReference>
<sequence>MLDASALSGLIGSLCLFVPPFRDQLSRLKIKRTRNREAPLRPDGQAVPETMARRFARLGEAIANGYDRERNSFSAQDTLLMAIGALLLAVSYGLSG</sequence>
<reference evidence="1 2" key="1">
    <citation type="journal article" date="2017" name="Int. J. Syst. Evol. Microbiol.">
        <title>Roseitalea porphyridii gen. nov., sp. nov., isolated from a red alga, and reclassification of Hoeflea suaedae Chung et al. 2013 as Pseudohoeflea suaedae gen. nov., comb. nov.</title>
        <authorList>
            <person name="Hyeon J.W."/>
            <person name="Jeong S.E."/>
            <person name="Baek K."/>
            <person name="Jeon C.O."/>
        </authorList>
    </citation>
    <scope>NUCLEOTIDE SEQUENCE [LARGE SCALE GENOMIC DNA]</scope>
    <source>
        <strain evidence="1 2">MA7-20</strain>
    </source>
</reference>
<name>A0A4V1A441_9HYPH</name>
<protein>
    <submittedName>
        <fullName evidence="1">Uncharacterized protein</fullName>
    </submittedName>
</protein>
<evidence type="ECO:0000313" key="1">
    <source>
        <dbReference type="EMBL" id="QBK31298.1"/>
    </source>
</evidence>
<dbReference type="EMBL" id="CP036532">
    <property type="protein sequence ID" value="QBK31298.1"/>
    <property type="molecule type" value="Genomic_DNA"/>
</dbReference>